<dbReference type="STRING" id="35608.A0A2U1QLJ4"/>
<protein>
    <submittedName>
        <fullName evidence="6">Achaete-scute transcription factor-related protein</fullName>
    </submittedName>
</protein>
<evidence type="ECO:0000259" key="5">
    <source>
        <dbReference type="PROSITE" id="PS50888"/>
    </source>
</evidence>
<dbReference type="OrthoDB" id="752507at2759"/>
<keyword evidence="3" id="KW-0804">Transcription</keyword>
<dbReference type="Pfam" id="PF00010">
    <property type="entry name" value="HLH"/>
    <property type="match status" value="1"/>
</dbReference>
<feature type="domain" description="BHLH" evidence="5">
    <location>
        <begin position="13"/>
        <end position="65"/>
    </location>
</feature>
<evidence type="ECO:0000256" key="3">
    <source>
        <dbReference type="ARBA" id="ARBA00023163"/>
    </source>
</evidence>
<reference evidence="6 7" key="1">
    <citation type="journal article" date="2018" name="Mol. Plant">
        <title>The genome of Artemisia annua provides insight into the evolution of Asteraceae family and artemisinin biosynthesis.</title>
        <authorList>
            <person name="Shen Q."/>
            <person name="Zhang L."/>
            <person name="Liao Z."/>
            <person name="Wang S."/>
            <person name="Yan T."/>
            <person name="Shi P."/>
            <person name="Liu M."/>
            <person name="Fu X."/>
            <person name="Pan Q."/>
            <person name="Wang Y."/>
            <person name="Lv Z."/>
            <person name="Lu X."/>
            <person name="Zhang F."/>
            <person name="Jiang W."/>
            <person name="Ma Y."/>
            <person name="Chen M."/>
            <person name="Hao X."/>
            <person name="Li L."/>
            <person name="Tang Y."/>
            <person name="Lv G."/>
            <person name="Zhou Y."/>
            <person name="Sun X."/>
            <person name="Brodelius P.E."/>
            <person name="Rose J.K.C."/>
            <person name="Tang K."/>
        </authorList>
    </citation>
    <scope>NUCLEOTIDE SEQUENCE [LARGE SCALE GENOMIC DNA]</scope>
    <source>
        <strain evidence="7">cv. Huhao1</strain>
        <tissue evidence="6">Leaf</tissue>
    </source>
</reference>
<accession>A0A2U1QLJ4</accession>
<dbReference type="PANTHER" id="PTHR13935">
    <property type="entry name" value="ACHAETE-SCUTE TRANSCRIPTION FACTOR-RELATED"/>
    <property type="match status" value="1"/>
</dbReference>
<dbReference type="InterPro" id="IPR036638">
    <property type="entry name" value="HLH_DNA-bd_sf"/>
</dbReference>
<comment type="caution">
    <text evidence="6">The sequence shown here is derived from an EMBL/GenBank/DDBJ whole genome shotgun (WGS) entry which is preliminary data.</text>
</comment>
<comment type="subcellular location">
    <subcellularLocation>
        <location evidence="1">Nucleus</location>
    </subcellularLocation>
</comment>
<dbReference type="InterPro" id="IPR011598">
    <property type="entry name" value="bHLH_dom"/>
</dbReference>
<evidence type="ECO:0000313" key="7">
    <source>
        <dbReference type="Proteomes" id="UP000245207"/>
    </source>
</evidence>
<evidence type="ECO:0000313" key="6">
    <source>
        <dbReference type="EMBL" id="PWA98866.1"/>
    </source>
</evidence>
<dbReference type="SUPFAM" id="SSF47459">
    <property type="entry name" value="HLH, helix-loop-helix DNA-binding domain"/>
    <property type="match status" value="1"/>
</dbReference>
<dbReference type="InterPro" id="IPR015660">
    <property type="entry name" value="MASH1/Ascl1a-like"/>
</dbReference>
<dbReference type="Proteomes" id="UP000245207">
    <property type="component" value="Unassembled WGS sequence"/>
</dbReference>
<dbReference type="GO" id="GO:0000981">
    <property type="term" value="F:DNA-binding transcription factor activity, RNA polymerase II-specific"/>
    <property type="evidence" value="ECO:0007669"/>
    <property type="project" value="TreeGrafter"/>
</dbReference>
<dbReference type="PANTHER" id="PTHR13935:SF63">
    <property type="entry name" value="BHLH DOMAIN-CONTAINING PROTEIN"/>
    <property type="match status" value="1"/>
</dbReference>
<dbReference type="AlphaFoldDB" id="A0A2U1QLJ4"/>
<organism evidence="6 7">
    <name type="scientific">Artemisia annua</name>
    <name type="common">Sweet wormwood</name>
    <dbReference type="NCBI Taxonomy" id="35608"/>
    <lineage>
        <taxon>Eukaryota</taxon>
        <taxon>Viridiplantae</taxon>
        <taxon>Streptophyta</taxon>
        <taxon>Embryophyta</taxon>
        <taxon>Tracheophyta</taxon>
        <taxon>Spermatophyta</taxon>
        <taxon>Magnoliopsida</taxon>
        <taxon>eudicotyledons</taxon>
        <taxon>Gunneridae</taxon>
        <taxon>Pentapetalae</taxon>
        <taxon>asterids</taxon>
        <taxon>campanulids</taxon>
        <taxon>Asterales</taxon>
        <taxon>Asteraceae</taxon>
        <taxon>Asteroideae</taxon>
        <taxon>Anthemideae</taxon>
        <taxon>Artemisiinae</taxon>
        <taxon>Artemisia</taxon>
    </lineage>
</organism>
<keyword evidence="4" id="KW-0539">Nucleus</keyword>
<evidence type="ECO:0000256" key="4">
    <source>
        <dbReference type="ARBA" id="ARBA00023242"/>
    </source>
</evidence>
<evidence type="ECO:0000256" key="1">
    <source>
        <dbReference type="ARBA" id="ARBA00004123"/>
    </source>
</evidence>
<dbReference type="EMBL" id="PKPP01000045">
    <property type="protein sequence ID" value="PWA98866.1"/>
    <property type="molecule type" value="Genomic_DNA"/>
</dbReference>
<name>A0A2U1QLJ4_ARTAN</name>
<dbReference type="GO" id="GO:0090575">
    <property type="term" value="C:RNA polymerase II transcription regulator complex"/>
    <property type="evidence" value="ECO:0007669"/>
    <property type="project" value="TreeGrafter"/>
</dbReference>
<dbReference type="GO" id="GO:0046983">
    <property type="term" value="F:protein dimerization activity"/>
    <property type="evidence" value="ECO:0007669"/>
    <property type="project" value="InterPro"/>
</dbReference>
<sequence>MDASLKCSPSKLKKKPERKIIEKNRRNQMKFLYSHLFSLIPPNYLSKVGDVSDRVDSAIEYIQALKTNLDIIKNKKDKLSSQERSHEHTKMIHNVCNTIDIQIHEMISHDTDAVLVTGLKNYSKFRDVVWFLNQCTTEVTLANFSCTGHSTFHIRQKKVGAEAIRKRVKSLIEGSLNVKELENNYALFCTNVTFPQPRWGRTGSQLGEIEELQMNFQKEPSSVSFCNELDYESNISIWDFESNVTLQ</sequence>
<dbReference type="GO" id="GO:0000977">
    <property type="term" value="F:RNA polymerase II transcription regulatory region sequence-specific DNA binding"/>
    <property type="evidence" value="ECO:0007669"/>
    <property type="project" value="TreeGrafter"/>
</dbReference>
<dbReference type="PROSITE" id="PS50888">
    <property type="entry name" value="BHLH"/>
    <property type="match status" value="1"/>
</dbReference>
<keyword evidence="7" id="KW-1185">Reference proteome</keyword>
<keyword evidence="2" id="KW-0805">Transcription regulation</keyword>
<evidence type="ECO:0000256" key="2">
    <source>
        <dbReference type="ARBA" id="ARBA00023015"/>
    </source>
</evidence>
<dbReference type="Gene3D" id="4.10.280.10">
    <property type="entry name" value="Helix-loop-helix DNA-binding domain"/>
    <property type="match status" value="1"/>
</dbReference>
<proteinExistence type="predicted"/>
<gene>
    <name evidence="6" type="ORF">CTI12_AA014500</name>
</gene>